<evidence type="ECO:0000313" key="3">
    <source>
        <dbReference type="Proteomes" id="UP000663879"/>
    </source>
</evidence>
<keyword evidence="1" id="KW-0472">Membrane</keyword>
<protein>
    <submittedName>
        <fullName evidence="2">Uncharacterized protein</fullName>
    </submittedName>
</protein>
<evidence type="ECO:0000313" key="2">
    <source>
        <dbReference type="EMBL" id="CAF1077861.1"/>
    </source>
</evidence>
<keyword evidence="1" id="KW-0812">Transmembrane</keyword>
<accession>A0A814MH44</accession>
<proteinExistence type="predicted"/>
<sequence length="138" mass="16168">MTRNNHKIFICIPFFYCLQVYVVTSSICTYYPKYPDLAIKQTVECSGSCCTFFPVNSNDACCMDKSIWFLSIPILFIIILIILIVTRVVFLKYKTNSIRQEPNNHTTIMVRSQANNQEIFYDKYYQTNDLPPRYADLT</sequence>
<feature type="transmembrane region" description="Helical" evidence="1">
    <location>
        <begin position="12"/>
        <end position="32"/>
    </location>
</feature>
<gene>
    <name evidence="2" type="ORF">OXX778_LOCUS20046</name>
</gene>
<reference evidence="2" key="1">
    <citation type="submission" date="2021-02" db="EMBL/GenBank/DDBJ databases">
        <authorList>
            <person name="Nowell W R."/>
        </authorList>
    </citation>
    <scope>NUCLEOTIDE SEQUENCE</scope>
    <source>
        <strain evidence="2">Ploen Becks lab</strain>
    </source>
</reference>
<dbReference type="AlphaFoldDB" id="A0A814MH44"/>
<dbReference type="EMBL" id="CAJNOC010006430">
    <property type="protein sequence ID" value="CAF1077861.1"/>
    <property type="molecule type" value="Genomic_DNA"/>
</dbReference>
<organism evidence="2 3">
    <name type="scientific">Brachionus calyciflorus</name>
    <dbReference type="NCBI Taxonomy" id="104777"/>
    <lineage>
        <taxon>Eukaryota</taxon>
        <taxon>Metazoa</taxon>
        <taxon>Spiralia</taxon>
        <taxon>Gnathifera</taxon>
        <taxon>Rotifera</taxon>
        <taxon>Eurotatoria</taxon>
        <taxon>Monogononta</taxon>
        <taxon>Pseudotrocha</taxon>
        <taxon>Ploima</taxon>
        <taxon>Brachionidae</taxon>
        <taxon>Brachionus</taxon>
    </lineage>
</organism>
<evidence type="ECO:0000256" key="1">
    <source>
        <dbReference type="SAM" id="Phobius"/>
    </source>
</evidence>
<keyword evidence="3" id="KW-1185">Reference proteome</keyword>
<comment type="caution">
    <text evidence="2">The sequence shown here is derived from an EMBL/GenBank/DDBJ whole genome shotgun (WGS) entry which is preliminary data.</text>
</comment>
<keyword evidence="1" id="KW-1133">Transmembrane helix</keyword>
<dbReference type="Proteomes" id="UP000663879">
    <property type="component" value="Unassembled WGS sequence"/>
</dbReference>
<feature type="transmembrane region" description="Helical" evidence="1">
    <location>
        <begin position="67"/>
        <end position="90"/>
    </location>
</feature>
<name>A0A814MH44_9BILA</name>